<dbReference type="EMBL" id="UINC01189475">
    <property type="protein sequence ID" value="SVE03181.1"/>
    <property type="molecule type" value="Genomic_DNA"/>
</dbReference>
<evidence type="ECO:0000313" key="1">
    <source>
        <dbReference type="EMBL" id="SVE03181.1"/>
    </source>
</evidence>
<dbReference type="Pfam" id="PF08309">
    <property type="entry name" value="LVIVD"/>
    <property type="match status" value="2"/>
</dbReference>
<dbReference type="InterPro" id="IPR013211">
    <property type="entry name" value="LVIVD"/>
</dbReference>
<reference evidence="1" key="1">
    <citation type="submission" date="2018-05" db="EMBL/GenBank/DDBJ databases">
        <authorList>
            <person name="Lanie J.A."/>
            <person name="Ng W.-L."/>
            <person name="Kazmierczak K.M."/>
            <person name="Andrzejewski T.M."/>
            <person name="Davidsen T.M."/>
            <person name="Wayne K.J."/>
            <person name="Tettelin H."/>
            <person name="Glass J.I."/>
            <person name="Rusch D."/>
            <person name="Podicherti R."/>
            <person name="Tsui H.-C.T."/>
            <person name="Winkler M.E."/>
        </authorList>
    </citation>
    <scope>NUCLEOTIDE SEQUENCE</scope>
</reference>
<dbReference type="AlphaFoldDB" id="A0A383A6E4"/>
<dbReference type="SUPFAM" id="SSF75011">
    <property type="entry name" value="3-carboxy-cis,cis-mucoante lactonizing enzyme"/>
    <property type="match status" value="1"/>
</dbReference>
<evidence type="ECO:0008006" key="2">
    <source>
        <dbReference type="Google" id="ProtNLM"/>
    </source>
</evidence>
<protein>
    <recommendedName>
        <fullName evidence="2">Alkaline phosphatase</fullName>
    </recommendedName>
</protein>
<gene>
    <name evidence="1" type="ORF">METZ01_LOCUS456035</name>
</gene>
<accession>A0A383A6E4</accession>
<proteinExistence type="predicted"/>
<name>A0A383A6E4_9ZZZZ</name>
<organism evidence="1">
    <name type="scientific">marine metagenome</name>
    <dbReference type="NCBI Taxonomy" id="408172"/>
    <lineage>
        <taxon>unclassified sequences</taxon>
        <taxon>metagenomes</taxon>
        <taxon>ecological metagenomes</taxon>
    </lineage>
</organism>
<sequence>LHKPNGITTTTIDGKTYALAVGQDDGISIIDISTPSNPAYVSEIEDDADKELEYGRGIEVATINSRTYAFVAAVDDNGLAVIDITDPFNPSYVNEMEDDGAVNLDGAKGVAITTIDGNTYAVVTAYDDDGIEIIRIMG</sequence>
<feature type="non-terminal residue" evidence="1">
    <location>
        <position position="1"/>
    </location>
</feature>